<dbReference type="SMART" id="SM00387">
    <property type="entry name" value="HATPase_c"/>
    <property type="match status" value="1"/>
</dbReference>
<dbReference type="SUPFAM" id="SSF51206">
    <property type="entry name" value="cAMP-binding domain-like"/>
    <property type="match status" value="1"/>
</dbReference>
<comment type="caution">
    <text evidence="3">The sequence shown here is derived from an EMBL/GenBank/DDBJ whole genome shotgun (WGS) entry which is preliminary data.</text>
</comment>
<dbReference type="InterPro" id="IPR000595">
    <property type="entry name" value="cNMP-bd_dom"/>
</dbReference>
<dbReference type="Proteomes" id="UP000288096">
    <property type="component" value="Unassembled WGS sequence"/>
</dbReference>
<sequence length="374" mass="42412">MIFLKYLRQIPIFTVLSDADIVNLQDICLEKDAEAGEIIFSEGSSGDNFFIIIRGSVEIWKNYSAPSPNLLSVYGPGQIFGELAIIDDFARSATVVVRQPSKLLCINRDDFNRVARPSPITLAMMRSLSAMVRERTEIFVEGLRTRNRDIEQLRHNLKKAGEECEAARRNRKHFDRDLHRRQEENLRLVLSLMDLQTEKIRDTDAAQVFRDTQNRIRTLADIHAPMVLAGESSRVTASPYFDRIVRNRFQTSEDRHLNIRVDIQADDMFLEPGDAFPVGLMVSELVANAFQHAFPDDRTGHVRILMEGRETITLSVRDDGIGLPGLPDTTDTLGLRLVSGLAEEQLGGSLELKHQGGTELIIRFAPEHIRDKHR</sequence>
<dbReference type="Pfam" id="PF02518">
    <property type="entry name" value="HATPase_c"/>
    <property type="match status" value="1"/>
</dbReference>
<reference evidence="4" key="1">
    <citation type="submission" date="2017-11" db="EMBL/GenBank/DDBJ databases">
        <authorList>
            <person name="Watanabe M."/>
            <person name="Kojima H."/>
        </authorList>
    </citation>
    <scope>NUCLEOTIDE SEQUENCE [LARGE SCALE GENOMIC DNA]</scope>
    <source>
        <strain evidence="4">Tokyo 01</strain>
    </source>
</reference>
<evidence type="ECO:0000313" key="4">
    <source>
        <dbReference type="Proteomes" id="UP000288096"/>
    </source>
</evidence>
<gene>
    <name evidence="3" type="ORF">DENIS_1505</name>
</gene>
<dbReference type="EMBL" id="BEXT01000001">
    <property type="protein sequence ID" value="GBC60548.1"/>
    <property type="molecule type" value="Genomic_DNA"/>
</dbReference>
<dbReference type="OrthoDB" id="5342753at2"/>
<dbReference type="CDD" id="cd00038">
    <property type="entry name" value="CAP_ED"/>
    <property type="match status" value="1"/>
</dbReference>
<dbReference type="PANTHER" id="PTHR11635:SF152">
    <property type="entry name" value="CAMP-DEPENDENT PROTEIN KINASE TYPE I REGULATORY SUBUNIT-RELATED"/>
    <property type="match status" value="1"/>
</dbReference>
<dbReference type="RefSeq" id="WP_124327948.1">
    <property type="nucleotide sequence ID" value="NZ_BEXT01000001.1"/>
</dbReference>
<dbReference type="InterPro" id="IPR036890">
    <property type="entry name" value="HATPase_C_sf"/>
</dbReference>
<reference evidence="4" key="2">
    <citation type="submission" date="2019-01" db="EMBL/GenBank/DDBJ databases">
        <title>Genome sequence of Desulfonema ishimotonii strain Tokyo 01.</title>
        <authorList>
            <person name="Fukui M."/>
        </authorList>
    </citation>
    <scope>NUCLEOTIDE SEQUENCE [LARGE SCALE GENOMIC DNA]</scope>
    <source>
        <strain evidence="4">Tokyo 01</strain>
    </source>
</reference>
<dbReference type="GO" id="GO:0005829">
    <property type="term" value="C:cytosol"/>
    <property type="evidence" value="ECO:0007669"/>
    <property type="project" value="TreeGrafter"/>
</dbReference>
<dbReference type="Pfam" id="PF00027">
    <property type="entry name" value="cNMP_binding"/>
    <property type="match status" value="1"/>
</dbReference>
<dbReference type="InterPro" id="IPR050503">
    <property type="entry name" value="cAMP-dep_PK_reg_su-like"/>
</dbReference>
<accession>A0A401FUD0</accession>
<dbReference type="GO" id="GO:0034236">
    <property type="term" value="F:protein kinase A catalytic subunit binding"/>
    <property type="evidence" value="ECO:0007669"/>
    <property type="project" value="TreeGrafter"/>
</dbReference>
<evidence type="ECO:0000313" key="3">
    <source>
        <dbReference type="EMBL" id="GBC60548.1"/>
    </source>
</evidence>
<feature type="domain" description="Cyclic nucleotide-binding" evidence="2">
    <location>
        <begin position="12"/>
        <end position="114"/>
    </location>
</feature>
<proteinExistence type="predicted"/>
<dbReference type="Gene3D" id="3.30.565.10">
    <property type="entry name" value="Histidine kinase-like ATPase, C-terminal domain"/>
    <property type="match status" value="1"/>
</dbReference>
<dbReference type="PROSITE" id="PS50042">
    <property type="entry name" value="CNMP_BINDING_3"/>
    <property type="match status" value="1"/>
</dbReference>
<evidence type="ECO:0000256" key="1">
    <source>
        <dbReference type="SAM" id="Coils"/>
    </source>
</evidence>
<dbReference type="InterPro" id="IPR018490">
    <property type="entry name" value="cNMP-bd_dom_sf"/>
</dbReference>
<keyword evidence="1" id="KW-0175">Coiled coil</keyword>
<dbReference type="InterPro" id="IPR011495">
    <property type="entry name" value="Sig_transdc_His_kin_sub2_dim/P"/>
</dbReference>
<dbReference type="InterPro" id="IPR014710">
    <property type="entry name" value="RmlC-like_jellyroll"/>
</dbReference>
<dbReference type="GO" id="GO:0005952">
    <property type="term" value="C:cAMP-dependent protein kinase complex"/>
    <property type="evidence" value="ECO:0007669"/>
    <property type="project" value="InterPro"/>
</dbReference>
<dbReference type="Pfam" id="PF07568">
    <property type="entry name" value="HisKA_2"/>
    <property type="match status" value="1"/>
</dbReference>
<dbReference type="GO" id="GO:0030552">
    <property type="term" value="F:cAMP binding"/>
    <property type="evidence" value="ECO:0007669"/>
    <property type="project" value="TreeGrafter"/>
</dbReference>
<dbReference type="InterPro" id="IPR018488">
    <property type="entry name" value="cNMP-bd_CS"/>
</dbReference>
<dbReference type="AlphaFoldDB" id="A0A401FUD0"/>
<dbReference type="PROSITE" id="PS00889">
    <property type="entry name" value="CNMP_BINDING_2"/>
    <property type="match status" value="1"/>
</dbReference>
<keyword evidence="4" id="KW-1185">Reference proteome</keyword>
<organism evidence="3 4">
    <name type="scientific">Desulfonema ishimotonii</name>
    <dbReference type="NCBI Taxonomy" id="45657"/>
    <lineage>
        <taxon>Bacteria</taxon>
        <taxon>Pseudomonadati</taxon>
        <taxon>Thermodesulfobacteriota</taxon>
        <taxon>Desulfobacteria</taxon>
        <taxon>Desulfobacterales</taxon>
        <taxon>Desulfococcaceae</taxon>
        <taxon>Desulfonema</taxon>
    </lineage>
</organism>
<name>A0A401FUD0_9BACT</name>
<dbReference type="PRINTS" id="PR00103">
    <property type="entry name" value="CAMPKINASE"/>
</dbReference>
<dbReference type="Gene3D" id="2.60.120.10">
    <property type="entry name" value="Jelly Rolls"/>
    <property type="match status" value="1"/>
</dbReference>
<dbReference type="GO" id="GO:0004862">
    <property type="term" value="F:cAMP-dependent protein kinase inhibitor activity"/>
    <property type="evidence" value="ECO:0007669"/>
    <property type="project" value="TreeGrafter"/>
</dbReference>
<protein>
    <recommendedName>
        <fullName evidence="2">Cyclic nucleotide-binding domain-containing protein</fullName>
    </recommendedName>
</protein>
<dbReference type="SMART" id="SM00100">
    <property type="entry name" value="cNMP"/>
    <property type="match status" value="1"/>
</dbReference>
<feature type="coiled-coil region" evidence="1">
    <location>
        <begin position="140"/>
        <end position="177"/>
    </location>
</feature>
<dbReference type="InterPro" id="IPR003594">
    <property type="entry name" value="HATPase_dom"/>
</dbReference>
<evidence type="ECO:0000259" key="2">
    <source>
        <dbReference type="PROSITE" id="PS50042"/>
    </source>
</evidence>
<dbReference type="PANTHER" id="PTHR11635">
    <property type="entry name" value="CAMP-DEPENDENT PROTEIN KINASE REGULATORY CHAIN"/>
    <property type="match status" value="1"/>
</dbReference>
<dbReference type="SUPFAM" id="SSF55874">
    <property type="entry name" value="ATPase domain of HSP90 chaperone/DNA topoisomerase II/histidine kinase"/>
    <property type="match status" value="1"/>
</dbReference>